<dbReference type="OrthoDB" id="10355186at2759"/>
<dbReference type="Proteomes" id="UP000654075">
    <property type="component" value="Unassembled WGS sequence"/>
</dbReference>
<dbReference type="AlphaFoldDB" id="A0A813EG80"/>
<proteinExistence type="predicted"/>
<dbReference type="EMBL" id="CAJNNV010009540">
    <property type="protein sequence ID" value="CAE8597504.1"/>
    <property type="molecule type" value="Genomic_DNA"/>
</dbReference>
<organism evidence="1 2">
    <name type="scientific">Polarella glacialis</name>
    <name type="common">Dinoflagellate</name>
    <dbReference type="NCBI Taxonomy" id="89957"/>
    <lineage>
        <taxon>Eukaryota</taxon>
        <taxon>Sar</taxon>
        <taxon>Alveolata</taxon>
        <taxon>Dinophyceae</taxon>
        <taxon>Suessiales</taxon>
        <taxon>Suessiaceae</taxon>
        <taxon>Polarella</taxon>
    </lineage>
</organism>
<comment type="caution">
    <text evidence="1">The sequence shown here is derived from an EMBL/GenBank/DDBJ whole genome shotgun (WGS) entry which is preliminary data.</text>
</comment>
<name>A0A813EG80_POLGL</name>
<sequence>DQVFYFSRVVGMTISRFESTFPVLPHVCELSAILGPGHYEEPTWVHSAQEFVDILQCKFPALALLSMQATVESSSNPPLLDIIRTLRDRGVRVMVTGVKTTSGRVKKKNILESLRAAGIELGDGC</sequence>
<feature type="non-terminal residue" evidence="1">
    <location>
        <position position="1"/>
    </location>
</feature>
<gene>
    <name evidence="1" type="ORF">PGLA1383_LOCUS15947</name>
</gene>
<protein>
    <submittedName>
        <fullName evidence="1">Uncharacterized protein</fullName>
    </submittedName>
</protein>
<accession>A0A813EG80</accession>
<reference evidence="1" key="1">
    <citation type="submission" date="2021-02" db="EMBL/GenBank/DDBJ databases">
        <authorList>
            <person name="Dougan E. K."/>
            <person name="Rhodes N."/>
            <person name="Thang M."/>
            <person name="Chan C."/>
        </authorList>
    </citation>
    <scope>NUCLEOTIDE SEQUENCE</scope>
</reference>
<evidence type="ECO:0000313" key="2">
    <source>
        <dbReference type="Proteomes" id="UP000654075"/>
    </source>
</evidence>
<evidence type="ECO:0000313" key="1">
    <source>
        <dbReference type="EMBL" id="CAE8597504.1"/>
    </source>
</evidence>
<keyword evidence="2" id="KW-1185">Reference proteome</keyword>